<name>A0AAQ3R6Q5_9PEZI</name>
<proteinExistence type="predicted"/>
<dbReference type="EMBL" id="CP138589">
    <property type="protein sequence ID" value="WPH03441.1"/>
    <property type="molecule type" value="Genomic_DNA"/>
</dbReference>
<dbReference type="Gene3D" id="3.30.230.100">
    <property type="match status" value="1"/>
</dbReference>
<dbReference type="AlphaFoldDB" id="A0AAQ3R6Q5"/>
<dbReference type="Pfam" id="PF16093">
    <property type="entry name" value="PAC4"/>
    <property type="match status" value="1"/>
</dbReference>
<sequence length="152" mass="16020">MSTAAGVTANVNGMEMPHKPIELSISLPHNPGTRIYLHLTALATSIVLFVTSASIEAGQGGAAMGSLVYAMPDRYNPNQPLSTAMYSSPTSLDFATRLAKLLTRRTQKLCYVGSSMNLSGGAGGGTVEEEMEAFRAIVDVVVSEVSKSTNHE</sequence>
<dbReference type="GO" id="GO:0043248">
    <property type="term" value="P:proteasome assembly"/>
    <property type="evidence" value="ECO:0007669"/>
    <property type="project" value="InterPro"/>
</dbReference>
<gene>
    <name evidence="1" type="ORF">R9X50_00632100</name>
</gene>
<reference evidence="1 2" key="1">
    <citation type="submission" date="2023-11" db="EMBL/GenBank/DDBJ databases">
        <title>An acidophilic fungus is an integral part of prey digestion in a carnivorous sundew plant.</title>
        <authorList>
            <person name="Tsai I.J."/>
        </authorList>
    </citation>
    <scope>NUCLEOTIDE SEQUENCE [LARGE SCALE GENOMIC DNA]</scope>
    <source>
        <strain evidence="1">169a</strain>
    </source>
</reference>
<dbReference type="Proteomes" id="UP001303373">
    <property type="component" value="Chromosome 10"/>
</dbReference>
<keyword evidence="2" id="KW-1185">Reference proteome</keyword>
<evidence type="ECO:0000313" key="2">
    <source>
        <dbReference type="Proteomes" id="UP001303373"/>
    </source>
</evidence>
<protein>
    <submittedName>
        <fullName evidence="1">Uncharacterized protein</fullName>
    </submittedName>
</protein>
<evidence type="ECO:0000313" key="1">
    <source>
        <dbReference type="EMBL" id="WPH03441.1"/>
    </source>
</evidence>
<accession>A0AAQ3R6Q5</accession>
<organism evidence="1 2">
    <name type="scientific">Acrodontium crateriforme</name>
    <dbReference type="NCBI Taxonomy" id="150365"/>
    <lineage>
        <taxon>Eukaryota</taxon>
        <taxon>Fungi</taxon>
        <taxon>Dikarya</taxon>
        <taxon>Ascomycota</taxon>
        <taxon>Pezizomycotina</taxon>
        <taxon>Dothideomycetes</taxon>
        <taxon>Dothideomycetidae</taxon>
        <taxon>Mycosphaerellales</taxon>
        <taxon>Teratosphaeriaceae</taxon>
        <taxon>Acrodontium</taxon>
    </lineage>
</organism>
<dbReference type="InterPro" id="IPR032157">
    <property type="entry name" value="PAC4"/>
</dbReference>